<gene>
    <name evidence="2" type="ORF">CI1B_11230</name>
</gene>
<feature type="region of interest" description="Disordered" evidence="1">
    <location>
        <begin position="44"/>
        <end position="65"/>
    </location>
</feature>
<sequence length="65" mass="7391">MNQHDDSRKKKLLANRKAAKITGAFWFLSHTSFMTQPEMEHGFARDASGVPCEEAESKQKANRLI</sequence>
<evidence type="ECO:0000256" key="1">
    <source>
        <dbReference type="SAM" id="MobiDB-lite"/>
    </source>
</evidence>
<name>A0A508ST65_9BRAD</name>
<keyword evidence="3" id="KW-1185">Reference proteome</keyword>
<accession>A0A508ST65</accession>
<organism evidence="2 3">
    <name type="scientific">Bradyrhizobium ivorense</name>
    <dbReference type="NCBI Taxonomy" id="2511166"/>
    <lineage>
        <taxon>Bacteria</taxon>
        <taxon>Pseudomonadati</taxon>
        <taxon>Pseudomonadota</taxon>
        <taxon>Alphaproteobacteria</taxon>
        <taxon>Hyphomicrobiales</taxon>
        <taxon>Nitrobacteraceae</taxon>
        <taxon>Bradyrhizobium</taxon>
    </lineage>
</organism>
<evidence type="ECO:0000313" key="3">
    <source>
        <dbReference type="Proteomes" id="UP000328092"/>
    </source>
</evidence>
<reference evidence="2" key="1">
    <citation type="submission" date="2019-02" db="EMBL/GenBank/DDBJ databases">
        <authorList>
            <person name="Pothier F.J."/>
        </authorList>
    </citation>
    <scope>NUCLEOTIDE SEQUENCE</scope>
    <source>
        <strain evidence="2">CI-1B</strain>
    </source>
</reference>
<dbReference type="EMBL" id="CAADFC020000004">
    <property type="protein sequence ID" value="VIO66012.1"/>
    <property type="molecule type" value="Genomic_DNA"/>
</dbReference>
<protein>
    <submittedName>
        <fullName evidence="2">Uncharacterized protein</fullName>
    </submittedName>
</protein>
<comment type="caution">
    <text evidence="2">The sequence shown here is derived from an EMBL/GenBank/DDBJ whole genome shotgun (WGS) entry which is preliminary data.</text>
</comment>
<dbReference type="Proteomes" id="UP000328092">
    <property type="component" value="Unassembled WGS sequence"/>
</dbReference>
<dbReference type="AlphaFoldDB" id="A0A508ST65"/>
<evidence type="ECO:0000313" key="2">
    <source>
        <dbReference type="EMBL" id="VIO66012.1"/>
    </source>
</evidence>
<proteinExistence type="predicted"/>
<dbReference type="RefSeq" id="WP_139857757.1">
    <property type="nucleotide sequence ID" value="NZ_CAADFC020000004.1"/>
</dbReference>